<evidence type="ECO:0000259" key="7">
    <source>
        <dbReference type="PROSITE" id="PS52019"/>
    </source>
</evidence>
<feature type="active site" description="Proton acceptor; for dehydratase activity" evidence="4">
    <location>
        <position position="51"/>
    </location>
</feature>
<feature type="domain" description="PKS/mFAS DH" evidence="7">
    <location>
        <begin position="16"/>
        <end position="293"/>
    </location>
</feature>
<dbReference type="CDD" id="cd00833">
    <property type="entry name" value="PKS"/>
    <property type="match status" value="2"/>
</dbReference>
<evidence type="ECO:0000256" key="4">
    <source>
        <dbReference type="PROSITE-ProRule" id="PRU01363"/>
    </source>
</evidence>
<dbReference type="OrthoDB" id="9778690at2"/>
<dbReference type="Proteomes" id="UP000214684">
    <property type="component" value="Unassembled WGS sequence"/>
</dbReference>
<dbReference type="SMART" id="SM00825">
    <property type="entry name" value="PKS_KS"/>
    <property type="match status" value="2"/>
</dbReference>
<dbReference type="InterPro" id="IPR049900">
    <property type="entry name" value="PKS_mFAS_DH"/>
</dbReference>
<organism evidence="8 9">
    <name type="scientific">Flavobacterium araucananum</name>
    <dbReference type="NCBI Taxonomy" id="946678"/>
    <lineage>
        <taxon>Bacteria</taxon>
        <taxon>Pseudomonadati</taxon>
        <taxon>Bacteroidota</taxon>
        <taxon>Flavobacteriia</taxon>
        <taxon>Flavobacteriales</taxon>
        <taxon>Flavobacteriaceae</taxon>
        <taxon>Flavobacterium</taxon>
    </lineage>
</organism>
<dbReference type="Pfam" id="PF00550">
    <property type="entry name" value="PP-binding"/>
    <property type="match status" value="2"/>
</dbReference>
<dbReference type="InterPro" id="IPR016039">
    <property type="entry name" value="Thiolase-like"/>
</dbReference>
<dbReference type="PROSITE" id="PS52004">
    <property type="entry name" value="KS3_2"/>
    <property type="match status" value="2"/>
</dbReference>
<comment type="caution">
    <text evidence="8">The sequence shown here is derived from an EMBL/GenBank/DDBJ whole genome shotgun (WGS) entry which is preliminary data.</text>
</comment>
<evidence type="ECO:0000256" key="1">
    <source>
        <dbReference type="ARBA" id="ARBA00022450"/>
    </source>
</evidence>
<dbReference type="InterPro" id="IPR014031">
    <property type="entry name" value="Ketoacyl_synth_C"/>
</dbReference>
<evidence type="ECO:0000256" key="3">
    <source>
        <dbReference type="ARBA" id="ARBA00022679"/>
    </source>
</evidence>
<dbReference type="GO" id="GO:0006633">
    <property type="term" value="P:fatty acid biosynthetic process"/>
    <property type="evidence" value="ECO:0007669"/>
    <property type="project" value="InterPro"/>
</dbReference>
<keyword evidence="2" id="KW-0597">Phosphoprotein</keyword>
<proteinExistence type="predicted"/>
<feature type="domain" description="Ketosynthase family 3 (KS3)" evidence="6">
    <location>
        <begin position="442"/>
        <end position="863"/>
    </location>
</feature>
<dbReference type="InterPro" id="IPR050091">
    <property type="entry name" value="PKS_NRPS_Biosynth_Enz"/>
</dbReference>
<keyword evidence="3" id="KW-0808">Transferase</keyword>
<reference evidence="8 9" key="1">
    <citation type="submission" date="2016-11" db="EMBL/GenBank/DDBJ databases">
        <title>Whole genomes of Flavobacteriaceae.</title>
        <authorList>
            <person name="Stine C."/>
            <person name="Li C."/>
            <person name="Tadesse D."/>
        </authorList>
    </citation>
    <scope>NUCLEOTIDE SEQUENCE [LARGE SCALE GENOMIC DNA]</scope>
    <source>
        <strain evidence="8 9">DSM 24704</strain>
    </source>
</reference>
<evidence type="ECO:0000259" key="6">
    <source>
        <dbReference type="PROSITE" id="PS52004"/>
    </source>
</evidence>
<dbReference type="GO" id="GO:0071770">
    <property type="term" value="P:DIM/DIP cell wall layer assembly"/>
    <property type="evidence" value="ECO:0007669"/>
    <property type="project" value="TreeGrafter"/>
</dbReference>
<feature type="active site" description="Proton donor; for dehydratase activity" evidence="4">
    <location>
        <position position="209"/>
    </location>
</feature>
<name>A0A227P2P9_9FLAO</name>
<dbReference type="PANTHER" id="PTHR43775">
    <property type="entry name" value="FATTY ACID SYNTHASE"/>
    <property type="match status" value="1"/>
</dbReference>
<dbReference type="InterPro" id="IPR009081">
    <property type="entry name" value="PP-bd_ACP"/>
</dbReference>
<dbReference type="Gene3D" id="3.40.47.10">
    <property type="match status" value="2"/>
</dbReference>
<accession>A0A227P2P9</accession>
<dbReference type="InterPro" id="IPR020841">
    <property type="entry name" value="PKS_Beta-ketoAc_synthase_dom"/>
</dbReference>
<feature type="domain" description="Ketosynthase family 3 (KS3)" evidence="6">
    <location>
        <begin position="1152"/>
        <end position="1572"/>
    </location>
</feature>
<dbReference type="InterPro" id="IPR032821">
    <property type="entry name" value="PKS_assoc"/>
</dbReference>
<dbReference type="InterPro" id="IPR014030">
    <property type="entry name" value="Ketoacyl_synth_N"/>
</dbReference>
<feature type="region of interest" description="N-terminal hotdog fold" evidence="4">
    <location>
        <begin position="16"/>
        <end position="139"/>
    </location>
</feature>
<dbReference type="GO" id="GO:0004315">
    <property type="term" value="F:3-oxoacyl-[acyl-carrier-protein] synthase activity"/>
    <property type="evidence" value="ECO:0007669"/>
    <property type="project" value="InterPro"/>
</dbReference>
<dbReference type="PROSITE" id="PS50075">
    <property type="entry name" value="CARRIER"/>
    <property type="match status" value="2"/>
</dbReference>
<evidence type="ECO:0000313" key="9">
    <source>
        <dbReference type="Proteomes" id="UP000214684"/>
    </source>
</evidence>
<feature type="domain" description="Carrier" evidence="5">
    <location>
        <begin position="314"/>
        <end position="393"/>
    </location>
</feature>
<evidence type="ECO:0000259" key="5">
    <source>
        <dbReference type="PROSITE" id="PS50075"/>
    </source>
</evidence>
<keyword evidence="1" id="KW-0596">Phosphopantetheine</keyword>
<evidence type="ECO:0008006" key="10">
    <source>
        <dbReference type="Google" id="ProtNLM"/>
    </source>
</evidence>
<dbReference type="InterPro" id="IPR049551">
    <property type="entry name" value="PKS_DH_C"/>
</dbReference>
<feature type="region of interest" description="C-terminal hotdog fold" evidence="4">
    <location>
        <begin position="149"/>
        <end position="293"/>
    </location>
</feature>
<gene>
    <name evidence="8" type="ORF">B0A64_17010</name>
</gene>
<dbReference type="Pfam" id="PF14765">
    <property type="entry name" value="PS-DH"/>
    <property type="match status" value="1"/>
</dbReference>
<dbReference type="GO" id="GO:0005737">
    <property type="term" value="C:cytoplasm"/>
    <property type="evidence" value="ECO:0007669"/>
    <property type="project" value="TreeGrafter"/>
</dbReference>
<evidence type="ECO:0000256" key="2">
    <source>
        <dbReference type="ARBA" id="ARBA00022553"/>
    </source>
</evidence>
<evidence type="ECO:0000313" key="8">
    <source>
        <dbReference type="EMBL" id="OXG03684.1"/>
    </source>
</evidence>
<dbReference type="Pfam" id="PF00109">
    <property type="entry name" value="ketoacyl-synt"/>
    <property type="match status" value="2"/>
</dbReference>
<keyword evidence="9" id="KW-1185">Reference proteome</keyword>
<sequence>MLISKINKIIDQVAAKELDSTEAAVHIFDAIKFDKLNHKLFKHNEPYLKDHTVRGDQVLMGVTFLSTFIDYLILHNVKDKCLEINDVLFKQLVKFHYKDEVKLSVDQNSDFLQITFERNKDNYATDCAEGFFSVRDSNQKVTTSDFDDVKFQAADNLYEAIKKADIIHGKSLRTLTKIAIKKGRVYGRLELDQVLQSGVQYHIHPAFFDGALVAATAVADTTELDDPFVPFSVKRMMVDLSIDISTVAYCICSLVKKNSEIIIFNVELYNDSYEQFAVMKEVVCKRIHKSKITDLSDSINKTSIKSTSKIEIINTELDDLDQMLFYIEGLLKRTNGSEKIFLDKNFIDQGLESMQLINLVGIIEKDFNIKLFPTILFEYPDPQSFAEYLITEFQSEFYESVHYNGSHSIESDNKKENSSEGNQTIVKNNDELSKLEIKNDDSGRFAIIGMSGRFPGGNTIPEFWERIKNNESLISEIPADRWDWRKYYNEGAHIAEHTVCKWGGYIDNATHFDNDFFSIGENEAKMMDPQLRQLLEVVHECAEDSGKILHLKGSNTGVFTGVCFHDYYDVMNRQQIQTNEYTGTGNAATILSNQISNFFDLKGPSLTIDTACSSSLIGLHVALQSIQSGDCDMAFVTGVNLLFSPEHYVYFSSKGFLSPTGITDSFGNNSDGYVPAEAVTSILIKPLAKAITDGDRIYAEICGTAVAHTGKTNNVTAPSTRQQAWVMEQAWQKARISPSNLAYIEGHGTGTNLGDAIELEAIKMCTQTLNSNCYLGSIKSNIGHSEGASGLVGIIKVVMAMKDKVLPSMPTYKKLNEIVDEATIAVKVNVENIPLFDRIADQNYAGVSSFGFGGSYAHVVLAPNEQSEKLPSSLIIDSNYLIPVSAKTKSSLILQLKKLKIYLLDNLDSDLTLQDISYTLFSCRETYEEKVMLVAESLHDLVDLIDGLLKEVSADNKNVIRLCVGEKQIDENLLNDANSWLTSNYLKRTSWTEKFKIKGKQVDLPFYSFDRKNFWFDEKTINHPMEFLSNHDNKKISTKADFLEKLDVSSLKKEVNNIISEITKIDEIFLEEDIELADFAIDSSQLYAITDEISERLGISINPTLFFQFRVYGDLLAHLVTLQPKIIDTTEENITVVKEQKAPIKQNHTSNDDDMAIIGMNGIFPGAHNLNEFWKILVEGRDVINKASRQRIEQLQTLSQAWNGGFIDGIDEFDYDFFKISKREACTMDPQQRLFLQSAWKTLEDAGINLMGTEGCNIGVFAGVSTSDYLSLLIKAEIEADPSISTGNAHCSIANRVSYLLNLNGPSEIIDTACSSSLVAIHRAVLSIKNKDCDMALVGGVNLNLSDNLFHIFSKAGMLSPTGKCRPFSEDADGYIRGEGIGTILIKPYNKAIADKDQIYGIIKAVGVNHGGKANTYTSPNSSRQSELICNTMSRAGIDINTIQLIEAHATATKLGDPVEVNGLKEAYKQKEIGTIENSTKCYLGSVKGNIGHLESAAGIAGLMKVLLAMKFKIIPPNSHAQNLNGLLQLEKSNFLVNTNVINWNKKENIPRRAAVSSFGFGGTNAHLIVEEYEELADEIKPLPKEGILFVLSAKSEKTLRTYCQDYLNFLSELINEGQLIDLKQLAYNLQCRRTHFSYRLVIIAHCIDDILLGLQTGMDSIVKDSIAIHMGVVQSKASLKTIPTFQELNYSELGQAWVLGQVHIDWKEFNAGETLPVMHLPTYPFARTTAWYTDLMPERQKNIYSTTANIEKITMPVTVDESALKGFLLTQTDRKGLLEGLDYEISSFIN</sequence>
<protein>
    <recommendedName>
        <fullName evidence="10">Carrier domain-containing protein</fullName>
    </recommendedName>
</protein>
<dbReference type="Pfam" id="PF16197">
    <property type="entry name" value="KAsynt_C_assoc"/>
    <property type="match status" value="1"/>
</dbReference>
<dbReference type="SUPFAM" id="SSF53901">
    <property type="entry name" value="Thiolase-like"/>
    <property type="match status" value="2"/>
</dbReference>
<dbReference type="InterPro" id="IPR042104">
    <property type="entry name" value="PKS_dehydratase_sf"/>
</dbReference>
<dbReference type="PROSITE" id="PS52019">
    <property type="entry name" value="PKS_MFAS_DH"/>
    <property type="match status" value="1"/>
</dbReference>
<dbReference type="Gene3D" id="1.10.1200.10">
    <property type="entry name" value="ACP-like"/>
    <property type="match status" value="2"/>
</dbReference>
<dbReference type="InterPro" id="IPR018201">
    <property type="entry name" value="Ketoacyl_synth_AS"/>
</dbReference>
<feature type="domain" description="Carrier" evidence="5">
    <location>
        <begin position="1046"/>
        <end position="1123"/>
    </location>
</feature>
<dbReference type="PROSITE" id="PS00606">
    <property type="entry name" value="KS3_1"/>
    <property type="match status" value="2"/>
</dbReference>
<dbReference type="RefSeq" id="WP_089480702.1">
    <property type="nucleotide sequence ID" value="NZ_MUGS01000037.1"/>
</dbReference>
<dbReference type="Gene3D" id="3.10.129.110">
    <property type="entry name" value="Polyketide synthase dehydratase"/>
    <property type="match status" value="1"/>
</dbReference>
<dbReference type="SUPFAM" id="SSF47336">
    <property type="entry name" value="ACP-like"/>
    <property type="match status" value="2"/>
</dbReference>
<dbReference type="InterPro" id="IPR036736">
    <property type="entry name" value="ACP-like_sf"/>
</dbReference>
<dbReference type="GO" id="GO:0005886">
    <property type="term" value="C:plasma membrane"/>
    <property type="evidence" value="ECO:0007669"/>
    <property type="project" value="TreeGrafter"/>
</dbReference>
<dbReference type="EMBL" id="MUGS01000037">
    <property type="protein sequence ID" value="OXG03684.1"/>
    <property type="molecule type" value="Genomic_DNA"/>
</dbReference>
<dbReference type="GO" id="GO:0004312">
    <property type="term" value="F:fatty acid synthase activity"/>
    <property type="evidence" value="ECO:0007669"/>
    <property type="project" value="TreeGrafter"/>
</dbReference>
<dbReference type="Pfam" id="PF02801">
    <property type="entry name" value="Ketoacyl-synt_C"/>
    <property type="match status" value="2"/>
</dbReference>
<dbReference type="Gene3D" id="1.10.1240.100">
    <property type="match status" value="2"/>
</dbReference>
<dbReference type="Pfam" id="PF22621">
    <property type="entry name" value="CurL-like_PKS_C"/>
    <property type="match status" value="1"/>
</dbReference>
<dbReference type="PANTHER" id="PTHR43775:SF37">
    <property type="entry name" value="SI:DKEY-61P9.11"/>
    <property type="match status" value="1"/>
</dbReference>